<protein>
    <submittedName>
        <fullName evidence="3">Histidine kinase-like ATPase domain-containing protein</fullName>
    </submittedName>
</protein>
<dbReference type="SUPFAM" id="SSF55874">
    <property type="entry name" value="ATPase domain of HSP90 chaperone/DNA topoisomerase II/histidine kinase"/>
    <property type="match status" value="1"/>
</dbReference>
<reference evidence="3 4" key="1">
    <citation type="submission" date="2016-11" db="EMBL/GenBank/DDBJ databases">
        <authorList>
            <person name="Jaros S."/>
            <person name="Januszkiewicz K."/>
            <person name="Wedrychowicz H."/>
        </authorList>
    </citation>
    <scope>NUCLEOTIDE SEQUENCE [LARGE SCALE GENOMIC DNA]</scope>
    <source>
        <strain evidence="3 4">CGMCC 4.2025</strain>
    </source>
</reference>
<dbReference type="PANTHER" id="PTHR35526">
    <property type="entry name" value="ANTI-SIGMA-F FACTOR RSBW-RELATED"/>
    <property type="match status" value="1"/>
</dbReference>
<keyword evidence="1" id="KW-0723">Serine/threonine-protein kinase</keyword>
<dbReference type="InterPro" id="IPR003594">
    <property type="entry name" value="HATPase_dom"/>
</dbReference>
<keyword evidence="3" id="KW-0418">Kinase</keyword>
<dbReference type="STRING" id="310782.SAMN05216499_12417"/>
<evidence type="ECO:0000259" key="2">
    <source>
        <dbReference type="Pfam" id="PF13581"/>
    </source>
</evidence>
<evidence type="ECO:0000313" key="4">
    <source>
        <dbReference type="Proteomes" id="UP000184111"/>
    </source>
</evidence>
<dbReference type="GO" id="GO:0004674">
    <property type="term" value="F:protein serine/threonine kinase activity"/>
    <property type="evidence" value="ECO:0007669"/>
    <property type="project" value="UniProtKB-KW"/>
</dbReference>
<organism evidence="3 4">
    <name type="scientific">Actinacidiphila paucisporea</name>
    <dbReference type="NCBI Taxonomy" id="310782"/>
    <lineage>
        <taxon>Bacteria</taxon>
        <taxon>Bacillati</taxon>
        <taxon>Actinomycetota</taxon>
        <taxon>Actinomycetes</taxon>
        <taxon>Kitasatosporales</taxon>
        <taxon>Streptomycetaceae</taxon>
        <taxon>Actinacidiphila</taxon>
    </lineage>
</organism>
<dbReference type="Gene3D" id="3.30.565.10">
    <property type="entry name" value="Histidine kinase-like ATPase, C-terminal domain"/>
    <property type="match status" value="1"/>
</dbReference>
<evidence type="ECO:0000313" key="3">
    <source>
        <dbReference type="EMBL" id="SHN17786.1"/>
    </source>
</evidence>
<dbReference type="PANTHER" id="PTHR35526:SF3">
    <property type="entry name" value="ANTI-SIGMA-F FACTOR RSBW"/>
    <property type="match status" value="1"/>
</dbReference>
<keyword evidence="3" id="KW-0808">Transferase</keyword>
<keyword evidence="4" id="KW-1185">Reference proteome</keyword>
<dbReference type="EMBL" id="FRBI01000024">
    <property type="protein sequence ID" value="SHN17786.1"/>
    <property type="molecule type" value="Genomic_DNA"/>
</dbReference>
<sequence length="131" mass="13734">MVRVGQVYKGSPGDIAAARRLTEGLLDHLGDTGAPAPGDVVANVQLVVSELVTNAVKYAEGPCGVDLRVLGDAVEVCVWDTSEQPVAEMGPDPGRVGRHGLEIVRMVCGGFHVTTTATGKRVTARIPLRHP</sequence>
<dbReference type="AlphaFoldDB" id="A0A1M7PKV7"/>
<evidence type="ECO:0000256" key="1">
    <source>
        <dbReference type="ARBA" id="ARBA00022527"/>
    </source>
</evidence>
<dbReference type="InterPro" id="IPR036890">
    <property type="entry name" value="HATPase_C_sf"/>
</dbReference>
<feature type="domain" description="Histidine kinase/HSP90-like ATPase" evidence="2">
    <location>
        <begin position="34"/>
        <end position="125"/>
    </location>
</feature>
<accession>A0A1M7PKV7</accession>
<name>A0A1M7PKV7_9ACTN</name>
<dbReference type="CDD" id="cd16936">
    <property type="entry name" value="HATPase_RsbW-like"/>
    <property type="match status" value="1"/>
</dbReference>
<dbReference type="InterPro" id="IPR050267">
    <property type="entry name" value="Anti-sigma-factor_SerPK"/>
</dbReference>
<dbReference type="Pfam" id="PF13581">
    <property type="entry name" value="HATPase_c_2"/>
    <property type="match status" value="1"/>
</dbReference>
<gene>
    <name evidence="3" type="ORF">SAMN05216499_12417</name>
</gene>
<proteinExistence type="predicted"/>
<dbReference type="Proteomes" id="UP000184111">
    <property type="component" value="Unassembled WGS sequence"/>
</dbReference>